<dbReference type="GO" id="GO:0071949">
    <property type="term" value="F:FAD binding"/>
    <property type="evidence" value="ECO:0007669"/>
    <property type="project" value="InterPro"/>
</dbReference>
<evidence type="ECO:0000256" key="2">
    <source>
        <dbReference type="ARBA" id="ARBA00023002"/>
    </source>
</evidence>
<protein>
    <submittedName>
        <fullName evidence="4">FAD-binding protein</fullName>
    </submittedName>
</protein>
<dbReference type="GO" id="GO:0016020">
    <property type="term" value="C:membrane"/>
    <property type="evidence" value="ECO:0007669"/>
    <property type="project" value="InterPro"/>
</dbReference>
<dbReference type="RefSeq" id="WP_160899087.1">
    <property type="nucleotide sequence ID" value="NZ_WMEX01000005.1"/>
</dbReference>
<proteinExistence type="predicted"/>
<dbReference type="InterPro" id="IPR016169">
    <property type="entry name" value="FAD-bd_PCMH_sub2"/>
</dbReference>
<name>A0A9X4YCC8_9GAMM</name>
<keyword evidence="2" id="KW-0560">Oxidoreductase</keyword>
<dbReference type="PANTHER" id="PTHR43762">
    <property type="entry name" value="L-GULONOLACTONE OXIDASE"/>
    <property type="match status" value="1"/>
</dbReference>
<dbReference type="Pfam" id="PF01565">
    <property type="entry name" value="FAD_binding_4"/>
    <property type="match status" value="1"/>
</dbReference>
<dbReference type="AlphaFoldDB" id="A0A9X4YCC8"/>
<evidence type="ECO:0000256" key="1">
    <source>
        <dbReference type="ARBA" id="ARBA00022827"/>
    </source>
</evidence>
<comment type="caution">
    <text evidence="4">The sequence shown here is derived from an EMBL/GenBank/DDBJ whole genome shotgun (WGS) entry which is preliminary data.</text>
</comment>
<accession>A0A9X4YCC8</accession>
<keyword evidence="1" id="KW-0274">FAD</keyword>
<evidence type="ECO:0000313" key="5">
    <source>
        <dbReference type="Proteomes" id="UP000460751"/>
    </source>
</evidence>
<dbReference type="InterPro" id="IPR006094">
    <property type="entry name" value="Oxid_FAD_bind_N"/>
</dbReference>
<dbReference type="InterPro" id="IPR007173">
    <property type="entry name" value="ALO_C"/>
</dbReference>
<dbReference type="Gene3D" id="3.30.70.2520">
    <property type="match status" value="1"/>
</dbReference>
<dbReference type="InterPro" id="IPR016166">
    <property type="entry name" value="FAD-bd_PCMH"/>
</dbReference>
<dbReference type="NCBIfam" id="TIGR01679">
    <property type="entry name" value="bact_FAD_ox"/>
    <property type="match status" value="1"/>
</dbReference>
<dbReference type="Gene3D" id="3.30.465.10">
    <property type="match status" value="1"/>
</dbReference>
<gene>
    <name evidence="4" type="ORF">GLW01_09945</name>
</gene>
<dbReference type="PANTHER" id="PTHR43762:SF1">
    <property type="entry name" value="D-ARABINONO-1,4-LACTONE OXIDASE"/>
    <property type="match status" value="1"/>
</dbReference>
<dbReference type="GO" id="GO:0003885">
    <property type="term" value="F:D-arabinono-1,4-lactone oxidase activity"/>
    <property type="evidence" value="ECO:0007669"/>
    <property type="project" value="InterPro"/>
</dbReference>
<dbReference type="OrthoDB" id="9800184at2"/>
<dbReference type="SUPFAM" id="SSF56176">
    <property type="entry name" value="FAD-binding/transporter-associated domain-like"/>
    <property type="match status" value="1"/>
</dbReference>
<dbReference type="InterPro" id="IPR010031">
    <property type="entry name" value="FAD_lactone_oxidase-like"/>
</dbReference>
<dbReference type="Proteomes" id="UP000460751">
    <property type="component" value="Unassembled WGS sequence"/>
</dbReference>
<feature type="domain" description="FAD-binding PCMH-type" evidence="3">
    <location>
        <begin position="14"/>
        <end position="180"/>
    </location>
</feature>
<dbReference type="EMBL" id="WMEX01000005">
    <property type="protein sequence ID" value="MYL27114.1"/>
    <property type="molecule type" value="Genomic_DNA"/>
</dbReference>
<dbReference type="Gene3D" id="1.10.45.10">
    <property type="entry name" value="Vanillyl-alcohol Oxidase, Chain A, domain 4"/>
    <property type="match status" value="1"/>
</dbReference>
<evidence type="ECO:0000259" key="3">
    <source>
        <dbReference type="PROSITE" id="PS51387"/>
    </source>
</evidence>
<dbReference type="PIRSF" id="PIRSF000136">
    <property type="entry name" value="LGO_GLO"/>
    <property type="match status" value="1"/>
</dbReference>
<dbReference type="Pfam" id="PF04030">
    <property type="entry name" value="ALO"/>
    <property type="match status" value="1"/>
</dbReference>
<dbReference type="InterPro" id="IPR016167">
    <property type="entry name" value="FAD-bd_PCMH_sub1"/>
</dbReference>
<keyword evidence="5" id="KW-1185">Reference proteome</keyword>
<dbReference type="InterPro" id="IPR016171">
    <property type="entry name" value="Vanillyl_alc_oxidase_C-sub2"/>
</dbReference>
<keyword evidence="1" id="KW-0285">Flavoprotein</keyword>
<dbReference type="PROSITE" id="PS51387">
    <property type="entry name" value="FAD_PCMH"/>
    <property type="match status" value="1"/>
</dbReference>
<dbReference type="InterPro" id="IPR036318">
    <property type="entry name" value="FAD-bd_PCMH-like_sf"/>
</dbReference>
<reference evidence="4 5" key="1">
    <citation type="submission" date="2019-11" db="EMBL/GenBank/DDBJ databases">
        <title>Genome sequences of 17 halophilic strains isolated from different environments.</title>
        <authorList>
            <person name="Furrow R.E."/>
        </authorList>
    </citation>
    <scope>NUCLEOTIDE SEQUENCE [LARGE SCALE GENOMIC DNA]</scope>
    <source>
        <strain evidence="4 5">22507_15_FS</strain>
    </source>
</reference>
<evidence type="ECO:0000313" key="4">
    <source>
        <dbReference type="EMBL" id="MYL27114.1"/>
    </source>
</evidence>
<organism evidence="4 5">
    <name type="scientific">Vreelandella halophila</name>
    <dbReference type="NCBI Taxonomy" id="86177"/>
    <lineage>
        <taxon>Bacteria</taxon>
        <taxon>Pseudomonadati</taxon>
        <taxon>Pseudomonadota</taxon>
        <taxon>Gammaproteobacteria</taxon>
        <taxon>Oceanospirillales</taxon>
        <taxon>Halomonadaceae</taxon>
        <taxon>Vreelandella</taxon>
    </lineage>
</organism>
<sequence>MPLLSEWRNWSGHQSALPCRLEQPGDPESLHEAVAEARRLRVVGAGHSFTPLVPTDGTLINLDCMAGVHEVDVRARTAWVGGGSRLRDLSPAFHEQGLAFNNLGDIDAQSLAGAVATATHGTGRNLPCLAADITGVRLLTAAGEDLTITQEEDSDRLRAAQVSLGALGVIHGLRVALRPSFRLHRRTWAEPLGSIIADAAARWERHRNFEFFYIPFSGWGMCIAHDETAAAPTERAPSTDDEDLMKAKRLRDLTRWCTPLRRAILSRVVRGVTPEDVVGDSWRLLASERNVRFNEMEYHLPPENALDALREVIEVVERERRDVFFPIEVRQTAGDDAWLSPFNGGRRISIAMHTHAPDEDEWLFRRVEPIFRRAGGRPHWGKLHSLGAPELAELYPNFERFLTLRRELDPNNKLVNAHTARLWGEPHHD</sequence>
<dbReference type="Gene3D" id="3.30.43.10">
    <property type="entry name" value="Uridine Diphospho-n-acetylenolpyruvylglucosamine Reductase, domain 2"/>
    <property type="match status" value="1"/>
</dbReference>